<comment type="subcellular location">
    <subcellularLocation>
        <location evidence="1">Endomembrane system</location>
        <topology evidence="1">Multi-pass membrane protein</topology>
    </subcellularLocation>
</comment>
<gene>
    <name evidence="9" type="primary">SPPL2B</name>
    <name evidence="9" type="ORF">Tcan_16064</name>
</gene>
<keyword evidence="3 7" id="KW-0812">Transmembrane</keyword>
<dbReference type="MEROPS" id="A22.A08"/>
<dbReference type="PANTHER" id="PTHR12174">
    <property type="entry name" value="SIGNAL PEPTIDE PEPTIDASE"/>
    <property type="match status" value="1"/>
</dbReference>
<dbReference type="GO" id="GO:0042500">
    <property type="term" value="F:aspartic endopeptidase activity, intramembrane cleaving"/>
    <property type="evidence" value="ECO:0007669"/>
    <property type="project" value="InterPro"/>
</dbReference>
<evidence type="ECO:0000313" key="9">
    <source>
        <dbReference type="EMBL" id="KHN80718.1"/>
    </source>
</evidence>
<proteinExistence type="inferred from homology"/>
<feature type="transmembrane region" description="Helical" evidence="7">
    <location>
        <begin position="356"/>
        <end position="376"/>
    </location>
</feature>
<feature type="transmembrane region" description="Helical" evidence="7">
    <location>
        <begin position="443"/>
        <end position="462"/>
    </location>
</feature>
<protein>
    <submittedName>
        <fullName evidence="9">Signal peptide peptidase-like 2B</fullName>
    </submittedName>
</protein>
<sequence length="716" mass="81093">MFSTYSPLRALRLIFILFVLTRFELTFARRQPYYDSSYAYLSVRNEKSGVERRICVNYEQWRSGKLPISASEAEEFRLGWWGGIVNNTNVCKKNESLRFMDQTVALNYRLEREDGPCAAPFVATNTSFKGAIQFIVNEMISQNVSTGLLLVEKGRQFVSRWSDYLFSEFFDPDLNQSTPLPTFFIYKNVFFNDVIGLSQAVPLGSDLMLRFYRPPSSVWDLSMMIIWLLAVFCVGVGGYWAGHRKTCEERTAAEQNAHRIAQVDDMMDSIRRRKGEIDEDKMTTPANCVFVIVVMLIVVGILMLGFYFRNIMGICEERTAAEQNAHRIAQVDDMMDSIRRRKGEIDEDKMTTPANCVFVIVVMLIVVGILMLGFYFRNIMVYTFDVILAIVGTFSVHRCLSALLGAFCKCGQCGVCLSMNDVSRSVFRRDLFNYDCCSRRPRVSCVLLFIFSAALCVFWFFIRRDPYAFILLDFINVTLCLHVLKGIRFPNLKWLTVLLVCMFVYDMFMVFGTPFLTKNGCSVMIEVAAGTDCAKSNTGYPVAPVNSEIPEKFPMLFQVPRLSDPMISCLDLEVEKEFHPVILGLGDVIVPGYLISFCFTVDFAVSTRHMYGAVSVLGYAVGLLATFFALTAMEMAQPALIYLIPFTLIPIVILALIRKELKLLWNGCFTQSDEMIGPNVENAQSLGASPEIDTNSTSVLPANEVVGGTDRRDRQF</sequence>
<dbReference type="STRING" id="6265.A0A0B2VGR7"/>
<name>A0A0B2VGR7_TOXCA</name>
<feature type="chain" id="PRO_5002095417" evidence="8">
    <location>
        <begin position="29"/>
        <end position="716"/>
    </location>
</feature>
<feature type="transmembrane region" description="Helical" evidence="7">
    <location>
        <begin position="494"/>
        <end position="516"/>
    </location>
</feature>
<organism evidence="9 10">
    <name type="scientific">Toxocara canis</name>
    <name type="common">Canine roundworm</name>
    <dbReference type="NCBI Taxonomy" id="6265"/>
    <lineage>
        <taxon>Eukaryota</taxon>
        <taxon>Metazoa</taxon>
        <taxon>Ecdysozoa</taxon>
        <taxon>Nematoda</taxon>
        <taxon>Chromadorea</taxon>
        <taxon>Rhabditida</taxon>
        <taxon>Spirurina</taxon>
        <taxon>Ascaridomorpha</taxon>
        <taxon>Ascaridoidea</taxon>
        <taxon>Toxocaridae</taxon>
        <taxon>Toxocara</taxon>
    </lineage>
</organism>
<evidence type="ECO:0000313" key="10">
    <source>
        <dbReference type="Proteomes" id="UP000031036"/>
    </source>
</evidence>
<evidence type="ECO:0000256" key="1">
    <source>
        <dbReference type="ARBA" id="ARBA00004127"/>
    </source>
</evidence>
<comment type="similarity">
    <text evidence="2">Belongs to the peptidase A22B family.</text>
</comment>
<keyword evidence="10" id="KW-1185">Reference proteome</keyword>
<dbReference type="GO" id="GO:0033619">
    <property type="term" value="P:membrane protein proteolysis"/>
    <property type="evidence" value="ECO:0007669"/>
    <property type="project" value="TreeGrafter"/>
</dbReference>
<evidence type="ECO:0000256" key="4">
    <source>
        <dbReference type="ARBA" id="ARBA00022801"/>
    </source>
</evidence>
<dbReference type="GO" id="GO:0005765">
    <property type="term" value="C:lysosomal membrane"/>
    <property type="evidence" value="ECO:0007669"/>
    <property type="project" value="TreeGrafter"/>
</dbReference>
<accession>A0A0B2VGR7</accession>
<evidence type="ECO:0000256" key="8">
    <source>
        <dbReference type="SAM" id="SignalP"/>
    </source>
</evidence>
<evidence type="ECO:0000256" key="6">
    <source>
        <dbReference type="ARBA" id="ARBA00023136"/>
    </source>
</evidence>
<comment type="caution">
    <text evidence="9">The sequence shown here is derived from an EMBL/GenBank/DDBJ whole genome shotgun (WGS) entry which is preliminary data.</text>
</comment>
<feature type="transmembrane region" description="Helical" evidence="7">
    <location>
        <begin position="289"/>
        <end position="308"/>
    </location>
</feature>
<dbReference type="AlphaFoldDB" id="A0A0B2VGR7"/>
<keyword evidence="4" id="KW-0378">Hydrolase</keyword>
<dbReference type="OMA" id="SDPMISC"/>
<feature type="transmembrane region" description="Helical" evidence="7">
    <location>
        <begin position="218"/>
        <end position="241"/>
    </location>
</feature>
<keyword evidence="5 7" id="KW-1133">Transmembrane helix</keyword>
<dbReference type="InterPro" id="IPR006639">
    <property type="entry name" value="Preselin/SPP"/>
</dbReference>
<evidence type="ECO:0000256" key="5">
    <source>
        <dbReference type="ARBA" id="ARBA00022989"/>
    </source>
</evidence>
<dbReference type="Pfam" id="PF04258">
    <property type="entry name" value="Peptidase_A22B"/>
    <property type="match status" value="1"/>
</dbReference>
<feature type="transmembrane region" description="Helical" evidence="7">
    <location>
        <begin position="468"/>
        <end position="487"/>
    </location>
</feature>
<feature type="transmembrane region" description="Helical" evidence="7">
    <location>
        <begin position="611"/>
        <end position="633"/>
    </location>
</feature>
<dbReference type="SMART" id="SM00730">
    <property type="entry name" value="PSN"/>
    <property type="match status" value="1"/>
</dbReference>
<dbReference type="InterPro" id="IPR007369">
    <property type="entry name" value="Peptidase_A22B_SPP"/>
</dbReference>
<keyword evidence="8" id="KW-0732">Signal</keyword>
<feature type="transmembrane region" description="Helical" evidence="7">
    <location>
        <begin position="581"/>
        <end position="604"/>
    </location>
</feature>
<reference evidence="9 10" key="1">
    <citation type="submission" date="2014-11" db="EMBL/GenBank/DDBJ databases">
        <title>Genetic blueprint of the zoonotic pathogen Toxocara canis.</title>
        <authorList>
            <person name="Zhu X.-Q."/>
            <person name="Korhonen P.K."/>
            <person name="Cai H."/>
            <person name="Young N.D."/>
            <person name="Nejsum P."/>
            <person name="von Samson-Himmelstjerna G."/>
            <person name="Boag P.R."/>
            <person name="Tan P."/>
            <person name="Li Q."/>
            <person name="Min J."/>
            <person name="Yang Y."/>
            <person name="Wang X."/>
            <person name="Fang X."/>
            <person name="Hall R.S."/>
            <person name="Hofmann A."/>
            <person name="Sternberg P.W."/>
            <person name="Jex A.R."/>
            <person name="Gasser R.B."/>
        </authorList>
    </citation>
    <scope>NUCLEOTIDE SEQUENCE [LARGE SCALE GENOMIC DNA]</scope>
    <source>
        <strain evidence="9">PN_DK_2014</strain>
    </source>
</reference>
<dbReference type="GO" id="GO:0098554">
    <property type="term" value="C:cytoplasmic side of endoplasmic reticulum membrane"/>
    <property type="evidence" value="ECO:0007669"/>
    <property type="project" value="TreeGrafter"/>
</dbReference>
<evidence type="ECO:0000256" key="3">
    <source>
        <dbReference type="ARBA" id="ARBA00022692"/>
    </source>
</evidence>
<feature type="signal peptide" evidence="8">
    <location>
        <begin position="1"/>
        <end position="28"/>
    </location>
</feature>
<dbReference type="GO" id="GO:0098553">
    <property type="term" value="C:lumenal side of endoplasmic reticulum membrane"/>
    <property type="evidence" value="ECO:0007669"/>
    <property type="project" value="TreeGrafter"/>
</dbReference>
<dbReference type="PANTHER" id="PTHR12174:SF103">
    <property type="entry name" value="INTRAMEMBRANE PROTEASE (IMPAS) FAMILY"/>
    <property type="match status" value="1"/>
</dbReference>
<evidence type="ECO:0000256" key="2">
    <source>
        <dbReference type="ARBA" id="ARBA00006859"/>
    </source>
</evidence>
<evidence type="ECO:0000256" key="7">
    <source>
        <dbReference type="SAM" id="Phobius"/>
    </source>
</evidence>
<dbReference type="OrthoDB" id="29661at2759"/>
<keyword evidence="6 7" id="KW-0472">Membrane</keyword>
<dbReference type="Proteomes" id="UP000031036">
    <property type="component" value="Unassembled WGS sequence"/>
</dbReference>
<dbReference type="GO" id="GO:0030660">
    <property type="term" value="C:Golgi-associated vesicle membrane"/>
    <property type="evidence" value="ECO:0007669"/>
    <property type="project" value="TreeGrafter"/>
</dbReference>
<feature type="transmembrane region" description="Helical" evidence="7">
    <location>
        <begin position="639"/>
        <end position="657"/>
    </location>
</feature>
<dbReference type="EMBL" id="JPKZ01001684">
    <property type="protein sequence ID" value="KHN80718.1"/>
    <property type="molecule type" value="Genomic_DNA"/>
</dbReference>